<evidence type="ECO:0000256" key="5">
    <source>
        <dbReference type="SAM" id="MobiDB-lite"/>
    </source>
</evidence>
<evidence type="ECO:0000256" key="1">
    <source>
        <dbReference type="ARBA" id="ARBA00006295"/>
    </source>
</evidence>
<dbReference type="NCBIfam" id="TIGR00180">
    <property type="entry name" value="parB_part"/>
    <property type="match status" value="1"/>
</dbReference>
<feature type="region of interest" description="Disordered" evidence="5">
    <location>
        <begin position="218"/>
        <end position="260"/>
    </location>
</feature>
<reference evidence="7 8" key="1">
    <citation type="submission" date="2019-08" db="EMBL/GenBank/DDBJ databases">
        <title>Highly reduced genomes of protist endosymbionts show evolutionary convergence.</title>
        <authorList>
            <person name="George E."/>
            <person name="Husnik F."/>
            <person name="Tashyreva D."/>
            <person name="Prokopchuk G."/>
            <person name="Horak A."/>
            <person name="Kwong W.K."/>
            <person name="Lukes J."/>
            <person name="Keeling P.J."/>
        </authorList>
    </citation>
    <scope>NUCLEOTIDE SEQUENCE [LARGE SCALE GENOMIC DNA]</scope>
    <source>
        <strain evidence="7">1604HC</strain>
    </source>
</reference>
<dbReference type="InterPro" id="IPR036086">
    <property type="entry name" value="ParB/Sulfiredoxin_sf"/>
</dbReference>
<dbReference type="Pfam" id="PF17762">
    <property type="entry name" value="HTH_ParB"/>
    <property type="match status" value="1"/>
</dbReference>
<proteinExistence type="inferred from homology"/>
<evidence type="ECO:0000313" key="8">
    <source>
        <dbReference type="Proteomes" id="UP000324924"/>
    </source>
</evidence>
<evidence type="ECO:0000256" key="3">
    <source>
        <dbReference type="ARBA" id="ARBA00023125"/>
    </source>
</evidence>
<name>A0A5C0UHB5_9PROT</name>
<evidence type="ECO:0000313" key="7">
    <source>
        <dbReference type="EMBL" id="QEK39130.1"/>
    </source>
</evidence>
<evidence type="ECO:0000256" key="2">
    <source>
        <dbReference type="ARBA" id="ARBA00022829"/>
    </source>
</evidence>
<keyword evidence="8" id="KW-1185">Reference proteome</keyword>
<dbReference type="SUPFAM" id="SSF110849">
    <property type="entry name" value="ParB/Sulfiredoxin"/>
    <property type="match status" value="1"/>
</dbReference>
<comment type="function">
    <text evidence="4">Involved in chromosome partition. Localize to both poles of the predivisional cell following completion of DNA replication. Binds to the DNA origin of replication.</text>
</comment>
<dbReference type="FunFam" id="1.10.10.2830:FF:000001">
    <property type="entry name" value="Chromosome partitioning protein ParB"/>
    <property type="match status" value="1"/>
</dbReference>
<comment type="similarity">
    <text evidence="1">Belongs to the ParB family.</text>
</comment>
<keyword evidence="2" id="KW-0159">Chromosome partition</keyword>
<dbReference type="PANTHER" id="PTHR33375">
    <property type="entry name" value="CHROMOSOME-PARTITIONING PROTEIN PARB-RELATED"/>
    <property type="match status" value="1"/>
</dbReference>
<gene>
    <name evidence="7" type="ORF">FZC36_01630</name>
</gene>
<dbReference type="EMBL" id="CP043314">
    <property type="protein sequence ID" value="QEK39130.1"/>
    <property type="molecule type" value="Genomic_DNA"/>
</dbReference>
<dbReference type="SUPFAM" id="SSF109709">
    <property type="entry name" value="KorB DNA-binding domain-like"/>
    <property type="match status" value="1"/>
</dbReference>
<dbReference type="InterPro" id="IPR004437">
    <property type="entry name" value="ParB/RepB/Spo0J"/>
</dbReference>
<keyword evidence="3" id="KW-0238">DNA-binding</keyword>
<dbReference type="Gene3D" id="3.90.1530.30">
    <property type="match status" value="1"/>
</dbReference>
<protein>
    <submittedName>
        <fullName evidence="7">ParB/RepB/Spo0J family partition protein</fullName>
    </submittedName>
</protein>
<dbReference type="FunFam" id="3.90.1530.30:FF:000001">
    <property type="entry name" value="Chromosome partitioning protein ParB"/>
    <property type="match status" value="1"/>
</dbReference>
<dbReference type="InterPro" id="IPR003115">
    <property type="entry name" value="ParB_N"/>
</dbReference>
<dbReference type="RefSeq" id="WP_148972253.1">
    <property type="nucleotide sequence ID" value="NZ_CP043314.1"/>
</dbReference>
<dbReference type="AlphaFoldDB" id="A0A5C0UHB5"/>
<evidence type="ECO:0000259" key="6">
    <source>
        <dbReference type="SMART" id="SM00470"/>
    </source>
</evidence>
<feature type="compositionally biased region" description="Low complexity" evidence="5">
    <location>
        <begin position="227"/>
        <end position="238"/>
    </location>
</feature>
<organism evidence="7 8">
    <name type="scientific">Candidatus Nesciobacter abundans</name>
    <dbReference type="NCBI Taxonomy" id="2601668"/>
    <lineage>
        <taxon>Bacteria</taxon>
        <taxon>Pseudomonadati</taxon>
        <taxon>Pseudomonadota</taxon>
        <taxon>Alphaproteobacteria</taxon>
        <taxon>Holosporales</taxon>
        <taxon>Holosporaceae</taxon>
        <taxon>Candidatus Nesciobacter</taxon>
    </lineage>
</organism>
<dbReference type="OrthoDB" id="9802051at2"/>
<dbReference type="GO" id="GO:0007059">
    <property type="term" value="P:chromosome segregation"/>
    <property type="evidence" value="ECO:0007669"/>
    <property type="project" value="UniProtKB-KW"/>
</dbReference>
<dbReference type="InterPro" id="IPR050336">
    <property type="entry name" value="Chromosome_partition/occlusion"/>
</dbReference>
<accession>A0A5C0UHB5</accession>
<dbReference type="SMART" id="SM00470">
    <property type="entry name" value="ParB"/>
    <property type="match status" value="1"/>
</dbReference>
<dbReference type="Proteomes" id="UP000324924">
    <property type="component" value="Chromosome"/>
</dbReference>
<dbReference type="Pfam" id="PF02195">
    <property type="entry name" value="ParB_N"/>
    <property type="match status" value="1"/>
</dbReference>
<dbReference type="InterPro" id="IPR041468">
    <property type="entry name" value="HTH_ParB/Spo0J"/>
</dbReference>
<dbReference type="GO" id="GO:0005694">
    <property type="term" value="C:chromosome"/>
    <property type="evidence" value="ECO:0007669"/>
    <property type="project" value="TreeGrafter"/>
</dbReference>
<dbReference type="Gene3D" id="1.10.10.2830">
    <property type="match status" value="1"/>
</dbReference>
<sequence>MNSKNHRPRIGKGLQALLETETSQFKEISIKKLHPSKFQTRTEFKESEIEELSATIKTNGILQPIIVKKTELSSSNTEQKFEIIAGERRFRAAKLAGLENIPCRVVNWSEEEIIEANLLENIQRSQLNGIEEARAYKKLLDKYSITQEELSKKVGKSRSHIANLVRLLKLPENIQNEILKGNLTVGHGKALLQKENTQLMEEELGRILKENLSVRDIENRSNNVPENMNDYNPKNNNKNSRKSDNAQNGKTGKINLGGHNQEKTEEQCINVNEPKSQASKTKNEDLILIESQISQLLDYTTEIEMLSKSSGNIKINFKNSIDLDDILSKLSSIQKKK</sequence>
<dbReference type="KEGG" id="nabu:FZC36_01630"/>
<evidence type="ECO:0000256" key="4">
    <source>
        <dbReference type="ARBA" id="ARBA00025472"/>
    </source>
</evidence>
<dbReference type="PANTHER" id="PTHR33375:SF1">
    <property type="entry name" value="CHROMOSOME-PARTITIONING PROTEIN PARB-RELATED"/>
    <property type="match status" value="1"/>
</dbReference>
<feature type="domain" description="ParB-like N-terminal" evidence="6">
    <location>
        <begin position="26"/>
        <end position="122"/>
    </location>
</feature>
<dbReference type="GO" id="GO:0003677">
    <property type="term" value="F:DNA binding"/>
    <property type="evidence" value="ECO:0007669"/>
    <property type="project" value="UniProtKB-KW"/>
</dbReference>